<evidence type="ECO:0000256" key="5">
    <source>
        <dbReference type="ARBA" id="ARBA00023136"/>
    </source>
</evidence>
<name>A0A0U2W3K0_9BACL</name>
<dbReference type="Proteomes" id="UP000061660">
    <property type="component" value="Chromosome"/>
</dbReference>
<keyword evidence="3" id="KW-0812">Transmembrane</keyword>
<evidence type="ECO:0000259" key="7">
    <source>
        <dbReference type="Pfam" id="PF25963"/>
    </source>
</evidence>
<reference evidence="8 9" key="2">
    <citation type="journal article" date="2016" name="Genome Announc.">
        <title>Complete Genome Sequences of Two Interactive Moderate Thermophiles, Paenibacillus napthalenovorans 32O-Y and Paenibacillus sp. 32O-W.</title>
        <authorList>
            <person name="Butler R.R.III."/>
            <person name="Wang J."/>
            <person name="Stark B.C."/>
            <person name="Pombert J.F."/>
        </authorList>
    </citation>
    <scope>NUCLEOTIDE SEQUENCE [LARGE SCALE GENOMIC DNA]</scope>
    <source>
        <strain evidence="8 9">32O-Y</strain>
    </source>
</reference>
<evidence type="ECO:0000313" key="8">
    <source>
        <dbReference type="EMBL" id="ALS22053.1"/>
    </source>
</evidence>
<dbReference type="PATRIC" id="fig|162209.4.peg.1778"/>
<evidence type="ECO:0000256" key="2">
    <source>
        <dbReference type="ARBA" id="ARBA00009477"/>
    </source>
</evidence>
<evidence type="ECO:0000259" key="6">
    <source>
        <dbReference type="Pfam" id="PF25917"/>
    </source>
</evidence>
<dbReference type="PANTHER" id="PTHR30386">
    <property type="entry name" value="MEMBRANE FUSION SUBUNIT OF EMRAB-TOLC MULTIDRUG EFFLUX PUMP"/>
    <property type="match status" value="1"/>
</dbReference>
<dbReference type="InterPro" id="IPR050739">
    <property type="entry name" value="MFP"/>
</dbReference>
<accession>A0A0U2W3K0</accession>
<keyword evidence="4" id="KW-1133">Transmembrane helix</keyword>
<dbReference type="Gene3D" id="2.40.50.100">
    <property type="match status" value="1"/>
</dbReference>
<feature type="domain" description="Multidrug resistance protein MdtA-like barrel-sandwich hybrid" evidence="6">
    <location>
        <begin position="46"/>
        <end position="120"/>
    </location>
</feature>
<dbReference type="GO" id="GO:0016020">
    <property type="term" value="C:membrane"/>
    <property type="evidence" value="ECO:0007669"/>
    <property type="project" value="UniProtKB-SubCell"/>
</dbReference>
<keyword evidence="5" id="KW-0472">Membrane</keyword>
<dbReference type="InterPro" id="IPR058625">
    <property type="entry name" value="MdtA-like_BSH"/>
</dbReference>
<dbReference type="Gene3D" id="2.40.30.170">
    <property type="match status" value="1"/>
</dbReference>
<sequence>MKRKLILILIIIVIIGSGAGIGSYFWYQSVHYVKTEDARLAGEIYRVMPKISGKLNTLTIKQGDTVVADQIVGQQDITNLSSTLLDQASLRSPVSGTVIHTSAKPGEVVTPGQSVAMIVDKKALYVSANIEETEIEKIKLGQYVEFSIDSFPSHTLTGKVYEIGNATASTFSLLPTTSTSGNFTKVTQRIGVKISIDDQRGLNLSPGMSAEVKIHIKGEN</sequence>
<dbReference type="RefSeq" id="WP_062408389.1">
    <property type="nucleotide sequence ID" value="NZ_CP013652.1"/>
</dbReference>
<organism evidence="8 9">
    <name type="scientific">Paenibacillus naphthalenovorans</name>
    <dbReference type="NCBI Taxonomy" id="162209"/>
    <lineage>
        <taxon>Bacteria</taxon>
        <taxon>Bacillati</taxon>
        <taxon>Bacillota</taxon>
        <taxon>Bacilli</taxon>
        <taxon>Bacillales</taxon>
        <taxon>Paenibacillaceae</taxon>
        <taxon>Paenibacillus</taxon>
    </lineage>
</organism>
<dbReference type="KEGG" id="pnp:IJ22_16790"/>
<comment type="subcellular location">
    <subcellularLocation>
        <location evidence="1">Membrane</location>
        <topology evidence="1">Single-pass membrane protein</topology>
    </subcellularLocation>
</comment>
<comment type="similarity">
    <text evidence="2">Belongs to the membrane fusion protein (MFP) (TC 8.A.1) family.</text>
</comment>
<dbReference type="PANTHER" id="PTHR30386:SF26">
    <property type="entry name" value="TRANSPORT PROTEIN COMB"/>
    <property type="match status" value="1"/>
</dbReference>
<feature type="domain" description="p-hydroxybenzoic acid efflux pump subunit AaeA-like beta-barrel" evidence="7">
    <location>
        <begin position="124"/>
        <end position="215"/>
    </location>
</feature>
<dbReference type="InterPro" id="IPR058634">
    <property type="entry name" value="AaeA-lik-b-barrel"/>
</dbReference>
<evidence type="ECO:0000256" key="3">
    <source>
        <dbReference type="ARBA" id="ARBA00022692"/>
    </source>
</evidence>
<dbReference type="STRING" id="162209.IJ22_16790"/>
<gene>
    <name evidence="8" type="ORF">IJ22_16790</name>
</gene>
<dbReference type="SUPFAM" id="SSF111369">
    <property type="entry name" value="HlyD-like secretion proteins"/>
    <property type="match status" value="1"/>
</dbReference>
<evidence type="ECO:0000256" key="4">
    <source>
        <dbReference type="ARBA" id="ARBA00022989"/>
    </source>
</evidence>
<dbReference type="OrthoDB" id="9811754at2"/>
<protein>
    <submittedName>
        <fullName evidence="8">HlyD family secretion protein</fullName>
    </submittedName>
</protein>
<dbReference type="GO" id="GO:0055085">
    <property type="term" value="P:transmembrane transport"/>
    <property type="evidence" value="ECO:0007669"/>
    <property type="project" value="InterPro"/>
</dbReference>
<evidence type="ECO:0000313" key="9">
    <source>
        <dbReference type="Proteomes" id="UP000061660"/>
    </source>
</evidence>
<dbReference type="Pfam" id="PF25917">
    <property type="entry name" value="BSH_RND"/>
    <property type="match status" value="1"/>
</dbReference>
<keyword evidence="9" id="KW-1185">Reference proteome</keyword>
<proteinExistence type="inferred from homology"/>
<dbReference type="AlphaFoldDB" id="A0A0U2W3K0"/>
<evidence type="ECO:0000256" key="1">
    <source>
        <dbReference type="ARBA" id="ARBA00004167"/>
    </source>
</evidence>
<dbReference type="Pfam" id="PF25963">
    <property type="entry name" value="Beta-barrel_AAEA"/>
    <property type="match status" value="1"/>
</dbReference>
<reference evidence="9" key="1">
    <citation type="submission" date="2015-12" db="EMBL/GenBank/DDBJ databases">
        <title>Complete genome sequences of two moderately thermophilic Paenibacillus species.</title>
        <authorList>
            <person name="Butler R.III."/>
            <person name="Wang J."/>
            <person name="Stark B.C."/>
            <person name="Pombert J.-F."/>
        </authorList>
    </citation>
    <scope>NUCLEOTIDE SEQUENCE [LARGE SCALE GENOMIC DNA]</scope>
    <source>
        <strain evidence="9">32O-Y</strain>
    </source>
</reference>
<dbReference type="EMBL" id="CP013652">
    <property type="protein sequence ID" value="ALS22053.1"/>
    <property type="molecule type" value="Genomic_DNA"/>
</dbReference>